<gene>
    <name evidence="1" type="ORF">E2C01_021208</name>
</gene>
<dbReference type="AlphaFoldDB" id="A0A5B7E5G3"/>
<accession>A0A5B7E5G3</accession>
<organism evidence="1 2">
    <name type="scientific">Portunus trituberculatus</name>
    <name type="common">Swimming crab</name>
    <name type="synonym">Neptunus trituberculatus</name>
    <dbReference type="NCBI Taxonomy" id="210409"/>
    <lineage>
        <taxon>Eukaryota</taxon>
        <taxon>Metazoa</taxon>
        <taxon>Ecdysozoa</taxon>
        <taxon>Arthropoda</taxon>
        <taxon>Crustacea</taxon>
        <taxon>Multicrustacea</taxon>
        <taxon>Malacostraca</taxon>
        <taxon>Eumalacostraca</taxon>
        <taxon>Eucarida</taxon>
        <taxon>Decapoda</taxon>
        <taxon>Pleocyemata</taxon>
        <taxon>Brachyura</taxon>
        <taxon>Eubrachyura</taxon>
        <taxon>Portunoidea</taxon>
        <taxon>Portunidae</taxon>
        <taxon>Portuninae</taxon>
        <taxon>Portunus</taxon>
    </lineage>
</organism>
<comment type="caution">
    <text evidence="1">The sequence shown here is derived from an EMBL/GenBank/DDBJ whole genome shotgun (WGS) entry which is preliminary data.</text>
</comment>
<dbReference type="Proteomes" id="UP000324222">
    <property type="component" value="Unassembled WGS sequence"/>
</dbReference>
<evidence type="ECO:0000313" key="2">
    <source>
        <dbReference type="Proteomes" id="UP000324222"/>
    </source>
</evidence>
<sequence>MEPMTLSVASVALRGSDSSQRTAHLCILHRELGDLLVIQVFLRPQDKGAPTLAPVVLPQGCVGAGVPWVYFQAMVLERENFLQGEDKCDISRNHVNNTDNVHHEQET</sequence>
<dbReference type="EMBL" id="VSRR010001841">
    <property type="protein sequence ID" value="MPC28014.1"/>
    <property type="molecule type" value="Genomic_DNA"/>
</dbReference>
<protein>
    <submittedName>
        <fullName evidence="1">Uncharacterized protein</fullName>
    </submittedName>
</protein>
<proteinExistence type="predicted"/>
<name>A0A5B7E5G3_PORTR</name>
<reference evidence="1 2" key="1">
    <citation type="submission" date="2019-05" db="EMBL/GenBank/DDBJ databases">
        <title>Another draft genome of Portunus trituberculatus and its Hox gene families provides insights of decapod evolution.</title>
        <authorList>
            <person name="Jeong J.-H."/>
            <person name="Song I."/>
            <person name="Kim S."/>
            <person name="Choi T."/>
            <person name="Kim D."/>
            <person name="Ryu S."/>
            <person name="Kim W."/>
        </authorList>
    </citation>
    <scope>NUCLEOTIDE SEQUENCE [LARGE SCALE GENOMIC DNA]</scope>
    <source>
        <tissue evidence="1">Muscle</tissue>
    </source>
</reference>
<evidence type="ECO:0000313" key="1">
    <source>
        <dbReference type="EMBL" id="MPC28014.1"/>
    </source>
</evidence>
<keyword evidence="2" id="KW-1185">Reference proteome</keyword>